<feature type="region of interest" description="Disordered" evidence="5">
    <location>
        <begin position="87"/>
        <end position="309"/>
    </location>
</feature>
<gene>
    <name evidence="7" type="ORF">B0T18DRAFT_312896</name>
</gene>
<comment type="subcellular location">
    <subcellularLocation>
        <location evidence="1">Nucleus</location>
    </subcellularLocation>
</comment>
<organism evidence="7 8">
    <name type="scientific">Schizothecium vesticola</name>
    <dbReference type="NCBI Taxonomy" id="314040"/>
    <lineage>
        <taxon>Eukaryota</taxon>
        <taxon>Fungi</taxon>
        <taxon>Dikarya</taxon>
        <taxon>Ascomycota</taxon>
        <taxon>Pezizomycotina</taxon>
        <taxon>Sordariomycetes</taxon>
        <taxon>Sordariomycetidae</taxon>
        <taxon>Sordariales</taxon>
        <taxon>Schizotheciaceae</taxon>
        <taxon>Schizothecium</taxon>
    </lineage>
</organism>
<comment type="caution">
    <text evidence="7">The sequence shown here is derived from an EMBL/GenBank/DDBJ whole genome shotgun (WGS) entry which is preliminary data.</text>
</comment>
<dbReference type="InterPro" id="IPR009071">
    <property type="entry name" value="HMG_box_dom"/>
</dbReference>
<keyword evidence="3" id="KW-0238">DNA-binding</keyword>
<evidence type="ECO:0000256" key="3">
    <source>
        <dbReference type="PROSITE-ProRule" id="PRU00267"/>
    </source>
</evidence>
<keyword evidence="4" id="KW-0175">Coiled coil</keyword>
<evidence type="ECO:0000256" key="1">
    <source>
        <dbReference type="ARBA" id="ARBA00004123"/>
    </source>
</evidence>
<dbReference type="SMART" id="SM00398">
    <property type="entry name" value="HMG"/>
    <property type="match status" value="1"/>
</dbReference>
<evidence type="ECO:0000313" key="7">
    <source>
        <dbReference type="EMBL" id="KAK0753227.1"/>
    </source>
</evidence>
<accession>A0AA40KBZ6</accession>
<dbReference type="Gene3D" id="1.10.30.10">
    <property type="entry name" value="High mobility group box domain"/>
    <property type="match status" value="1"/>
</dbReference>
<dbReference type="GO" id="GO:0005634">
    <property type="term" value="C:nucleus"/>
    <property type="evidence" value="ECO:0007669"/>
    <property type="project" value="UniProtKB-SubCell"/>
</dbReference>
<feature type="compositionally biased region" description="Low complexity" evidence="5">
    <location>
        <begin position="129"/>
        <end position="139"/>
    </location>
</feature>
<dbReference type="PROSITE" id="PS50118">
    <property type="entry name" value="HMG_BOX_2"/>
    <property type="match status" value="1"/>
</dbReference>
<dbReference type="InterPro" id="IPR056513">
    <property type="entry name" value="INO80F"/>
</dbReference>
<sequence length="309" mass="33130">MFALADAERGRYADFEYYPPTASAAPPALPPSVEEAYRRKCIQLKQRTSEVEDANDAARLRLARLKRQCEKMRLERAFLLEQLAKRTSTNVEDSDGSPSPPPTPKEKPLRIKRGHRKPSMLTSFETPPAGGAASSVAGGNEPTGRSGSHAFAGHSSNNLRQTQSPSSDAFSTQPGDGGRSKANGLRLGPPPRKPGSAFDLYSAESEAANGGGVGDDKDELARGWKSLDSQQREAFESRAESEMAQYQKDKDAYDDAAASATKSGDATEEVDMDVDDKQPSGAAAAAGDDTEMGIYDTDPEETLGEKPDE</sequence>
<evidence type="ECO:0000259" key="6">
    <source>
        <dbReference type="PROSITE" id="PS50118"/>
    </source>
</evidence>
<evidence type="ECO:0000256" key="2">
    <source>
        <dbReference type="ARBA" id="ARBA00023242"/>
    </source>
</evidence>
<feature type="compositionally biased region" description="Polar residues" evidence="5">
    <location>
        <begin position="154"/>
        <end position="174"/>
    </location>
</feature>
<evidence type="ECO:0000256" key="5">
    <source>
        <dbReference type="SAM" id="MobiDB-lite"/>
    </source>
</evidence>
<name>A0AA40KBZ6_9PEZI</name>
<feature type="coiled-coil region" evidence="4">
    <location>
        <begin position="48"/>
        <end position="82"/>
    </location>
</feature>
<dbReference type="InterPro" id="IPR036910">
    <property type="entry name" value="HMG_box_dom_sf"/>
</dbReference>
<dbReference type="SUPFAM" id="SSF47095">
    <property type="entry name" value="HMG-box"/>
    <property type="match status" value="1"/>
</dbReference>
<keyword evidence="2 3" id="KW-0539">Nucleus</keyword>
<proteinExistence type="predicted"/>
<feature type="DNA-binding region" description="HMG box" evidence="3">
    <location>
        <begin position="191"/>
        <end position="254"/>
    </location>
</feature>
<dbReference type="EMBL" id="JAUKUD010000001">
    <property type="protein sequence ID" value="KAK0753227.1"/>
    <property type="molecule type" value="Genomic_DNA"/>
</dbReference>
<evidence type="ECO:0000313" key="8">
    <source>
        <dbReference type="Proteomes" id="UP001172155"/>
    </source>
</evidence>
<feature type="domain" description="HMG box" evidence="6">
    <location>
        <begin position="191"/>
        <end position="254"/>
    </location>
</feature>
<dbReference type="AlphaFoldDB" id="A0AA40KBZ6"/>
<dbReference type="Proteomes" id="UP001172155">
    <property type="component" value="Unassembled WGS sequence"/>
</dbReference>
<protein>
    <recommendedName>
        <fullName evidence="6">HMG box domain-containing protein</fullName>
    </recommendedName>
</protein>
<reference evidence="7" key="1">
    <citation type="submission" date="2023-06" db="EMBL/GenBank/DDBJ databases">
        <title>Genome-scale phylogeny and comparative genomics of the fungal order Sordariales.</title>
        <authorList>
            <consortium name="Lawrence Berkeley National Laboratory"/>
            <person name="Hensen N."/>
            <person name="Bonometti L."/>
            <person name="Westerberg I."/>
            <person name="Brannstrom I.O."/>
            <person name="Guillou S."/>
            <person name="Cros-Aarteil S."/>
            <person name="Calhoun S."/>
            <person name="Haridas S."/>
            <person name="Kuo A."/>
            <person name="Mondo S."/>
            <person name="Pangilinan J."/>
            <person name="Riley R."/>
            <person name="LaButti K."/>
            <person name="Andreopoulos B."/>
            <person name="Lipzen A."/>
            <person name="Chen C."/>
            <person name="Yanf M."/>
            <person name="Daum C."/>
            <person name="Ng V."/>
            <person name="Clum A."/>
            <person name="Steindorff A."/>
            <person name="Ohm R."/>
            <person name="Martin F."/>
            <person name="Silar P."/>
            <person name="Natvig D."/>
            <person name="Lalanne C."/>
            <person name="Gautier V."/>
            <person name="Ament-velasquez S.L."/>
            <person name="Kruys A."/>
            <person name="Hutchinson M.I."/>
            <person name="Powell A.J."/>
            <person name="Barry K."/>
            <person name="Miller A.N."/>
            <person name="Grigoriev I.V."/>
            <person name="Debuchy R."/>
            <person name="Gladieux P."/>
            <person name="Thoren M.H."/>
            <person name="Johannesson H."/>
        </authorList>
    </citation>
    <scope>NUCLEOTIDE SEQUENCE</scope>
    <source>
        <strain evidence="7">SMH3187-1</strain>
    </source>
</reference>
<keyword evidence="8" id="KW-1185">Reference proteome</keyword>
<dbReference type="Pfam" id="PF24245">
    <property type="entry name" value="INO80F"/>
    <property type="match status" value="1"/>
</dbReference>
<evidence type="ECO:0000256" key="4">
    <source>
        <dbReference type="SAM" id="Coils"/>
    </source>
</evidence>
<dbReference type="GO" id="GO:0003677">
    <property type="term" value="F:DNA binding"/>
    <property type="evidence" value="ECO:0007669"/>
    <property type="project" value="UniProtKB-UniRule"/>
</dbReference>
<feature type="compositionally biased region" description="Basic and acidic residues" evidence="5">
    <location>
        <begin position="230"/>
        <end position="253"/>
    </location>
</feature>